<dbReference type="FunCoup" id="H2AVY0">
    <property type="interactions" value="27"/>
</dbReference>
<dbReference type="EMBL" id="HE650825">
    <property type="protein sequence ID" value="CCF58530.1"/>
    <property type="molecule type" value="Genomic_DNA"/>
</dbReference>
<accession>H2AVY0</accession>
<evidence type="ECO:0000259" key="1">
    <source>
        <dbReference type="PROSITE" id="PS50882"/>
    </source>
</evidence>
<dbReference type="GO" id="GO:1990247">
    <property type="term" value="F:N6-methyladenosine-containing RNA reader activity"/>
    <property type="evidence" value="ECO:0007669"/>
    <property type="project" value="EnsemblFungi"/>
</dbReference>
<dbReference type="GO" id="GO:0019220">
    <property type="term" value="P:regulation of phosphate metabolic process"/>
    <property type="evidence" value="ECO:0007669"/>
    <property type="project" value="EnsemblFungi"/>
</dbReference>
<dbReference type="CDD" id="cd21134">
    <property type="entry name" value="YTH"/>
    <property type="match status" value="1"/>
</dbReference>
<dbReference type="PANTHER" id="PTHR12357">
    <property type="entry name" value="YTH YT521-B HOMOLOGY DOMAIN-CONTAINING"/>
    <property type="match status" value="1"/>
</dbReference>
<dbReference type="OrthoDB" id="306690at2759"/>
<dbReference type="STRING" id="1071382.H2AVY0"/>
<dbReference type="RefSeq" id="XP_003957665.1">
    <property type="nucleotide sequence ID" value="XM_003957616.1"/>
</dbReference>
<dbReference type="GO" id="GO:0061157">
    <property type="term" value="P:mRNA destabilization"/>
    <property type="evidence" value="ECO:0007669"/>
    <property type="project" value="TreeGrafter"/>
</dbReference>
<dbReference type="GO" id="GO:0003730">
    <property type="term" value="F:mRNA 3'-UTR binding"/>
    <property type="evidence" value="ECO:0007669"/>
    <property type="project" value="EnsemblFungi"/>
</dbReference>
<reference evidence="2 3" key="1">
    <citation type="journal article" date="2011" name="Proc. Natl. Acad. Sci. U.S.A.">
        <title>Evolutionary erosion of yeast sex chromosomes by mating-type switching accidents.</title>
        <authorList>
            <person name="Gordon J.L."/>
            <person name="Armisen D."/>
            <person name="Proux-Wera E."/>
            <person name="Oheigeartaigh S.S."/>
            <person name="Byrne K.P."/>
            <person name="Wolfe K.H."/>
        </authorList>
    </citation>
    <scope>NUCLEOTIDE SEQUENCE [LARGE SCALE GENOMIC DNA]</scope>
    <source>
        <strain evidence="3">ATCC 22294 / BCRC 22015 / CBS 2517 / CECT 1963 / NBRC 1671 / NRRL Y-8276</strain>
    </source>
</reference>
<proteinExistence type="predicted"/>
<dbReference type="HOGENOM" id="CLU_1038524_0_0_1"/>
<dbReference type="GO" id="GO:0005737">
    <property type="term" value="C:cytoplasm"/>
    <property type="evidence" value="ECO:0007669"/>
    <property type="project" value="EnsemblFungi"/>
</dbReference>
<dbReference type="AlphaFoldDB" id="H2AVY0"/>
<dbReference type="PROSITE" id="PS50882">
    <property type="entry name" value="YTH"/>
    <property type="match status" value="1"/>
</dbReference>
<dbReference type="Gene3D" id="3.10.590.10">
    <property type="entry name" value="ph1033 like domains"/>
    <property type="match status" value="1"/>
</dbReference>
<protein>
    <recommendedName>
        <fullName evidence="1">YTH domain-containing protein</fullName>
    </recommendedName>
</protein>
<dbReference type="eggNOG" id="KOG1901">
    <property type="taxonomic scope" value="Eukaryota"/>
</dbReference>
<gene>
    <name evidence="2" type="primary">KAFR0E03790</name>
    <name evidence="2" type="ORF">KAFR_0E03790</name>
</gene>
<dbReference type="Pfam" id="PF04146">
    <property type="entry name" value="YTH"/>
    <property type="match status" value="1"/>
</dbReference>
<sequence>MEMGNESLTACRGGFIHGKAMSYNFYDTCKPASSNIWSFDSIVGTPLSSKTAYFDESTEGSILHNDIFDPFCDNTGDSSMMRTYCDGAPYVATSQDEDVSRAILPTWVDIPPQSLFFVIKSSSVDHIMKSFDNGIWSSTHYGNKRLSTAFSNLKDSKHGKIFLLFSVNGSGKFCGVAEMTSNLHKNVDTTNIWENSSKYGFAFQVNWIIVRNISNKFLKRFLIPNNEFKPITNSRDTQSIPFNIGTEIVKIFLNRSNRYDEISCFLDE</sequence>
<name>H2AVY0_KAZAF</name>
<keyword evidence="3" id="KW-1185">Reference proteome</keyword>
<feature type="domain" description="YTH" evidence="1">
    <location>
        <begin position="114"/>
        <end position="252"/>
    </location>
</feature>
<dbReference type="InParanoid" id="H2AVY0"/>
<dbReference type="PANTHER" id="PTHR12357:SF89">
    <property type="entry name" value="YTH DOMAIN-CONTAINING FAMILY PROTEIN"/>
    <property type="match status" value="1"/>
</dbReference>
<dbReference type="InterPro" id="IPR007275">
    <property type="entry name" value="YTH_domain"/>
</dbReference>
<dbReference type="KEGG" id="kaf:KAFR_0E03790"/>
<dbReference type="GeneID" id="13883346"/>
<dbReference type="Proteomes" id="UP000005220">
    <property type="component" value="Chromosome 5"/>
</dbReference>
<dbReference type="InterPro" id="IPR045168">
    <property type="entry name" value="YTH_prot"/>
</dbReference>
<evidence type="ECO:0000313" key="3">
    <source>
        <dbReference type="Proteomes" id="UP000005220"/>
    </source>
</evidence>
<organism evidence="2 3">
    <name type="scientific">Kazachstania africana (strain ATCC 22294 / BCRC 22015 / CBS 2517 / CECT 1963 / NBRC 1671 / NRRL Y-8276)</name>
    <name type="common">Yeast</name>
    <name type="synonym">Kluyveromyces africanus</name>
    <dbReference type="NCBI Taxonomy" id="1071382"/>
    <lineage>
        <taxon>Eukaryota</taxon>
        <taxon>Fungi</taxon>
        <taxon>Dikarya</taxon>
        <taxon>Ascomycota</taxon>
        <taxon>Saccharomycotina</taxon>
        <taxon>Saccharomycetes</taxon>
        <taxon>Saccharomycetales</taxon>
        <taxon>Saccharomycetaceae</taxon>
        <taxon>Kazachstania</taxon>
    </lineage>
</organism>
<evidence type="ECO:0000313" key="2">
    <source>
        <dbReference type="EMBL" id="CCF58530.1"/>
    </source>
</evidence>